<dbReference type="EMBL" id="AP018515">
    <property type="protein sequence ID" value="BBC79846.1"/>
    <property type="molecule type" value="Genomic_DNA"/>
</dbReference>
<dbReference type="AlphaFoldDB" id="A0A2Z5ZHE1"/>
<protein>
    <submittedName>
        <fullName evidence="1">Uncharacterized protein</fullName>
    </submittedName>
</protein>
<dbReference type="KEGG" id="aot:AcetOri_orf02256"/>
<evidence type="ECO:0000313" key="2">
    <source>
        <dbReference type="Proteomes" id="UP000270034"/>
    </source>
</evidence>
<reference evidence="1 2" key="1">
    <citation type="submission" date="2018-02" db="EMBL/GenBank/DDBJ databases">
        <title>Acetobacter orientalis genome.</title>
        <authorList>
            <person name="Nakashima N."/>
            <person name="Tamura T."/>
        </authorList>
    </citation>
    <scope>NUCLEOTIDE SEQUENCE [LARGE SCALE GENOMIC DNA]</scope>
    <source>
        <strain evidence="1 2">FAN1</strain>
    </source>
</reference>
<accession>A0A2Z5ZHE1</accession>
<proteinExistence type="predicted"/>
<evidence type="ECO:0000313" key="1">
    <source>
        <dbReference type="EMBL" id="BBC79846.1"/>
    </source>
</evidence>
<sequence length="39" mass="4433">MPLGRVRSILCLSSYEGQLQKSGPPAEWRLARRACCHDF</sequence>
<organism evidence="1 2">
    <name type="scientific">Acetobacter orientalis</name>
    <dbReference type="NCBI Taxonomy" id="146474"/>
    <lineage>
        <taxon>Bacteria</taxon>
        <taxon>Pseudomonadati</taxon>
        <taxon>Pseudomonadota</taxon>
        <taxon>Alphaproteobacteria</taxon>
        <taxon>Acetobacterales</taxon>
        <taxon>Acetobacteraceae</taxon>
        <taxon>Acetobacter</taxon>
    </lineage>
</organism>
<gene>
    <name evidence="1" type="ORF">AcetOrient_orf02256</name>
</gene>
<dbReference type="Proteomes" id="UP000270034">
    <property type="component" value="Chromosome"/>
</dbReference>
<name>A0A2Z5ZHE1_9PROT</name>